<accession>A0A383W192</accession>
<dbReference type="AlphaFoldDB" id="A0A383W192"/>
<keyword evidence="3" id="KW-1185">Reference proteome</keyword>
<dbReference type="Proteomes" id="UP000256970">
    <property type="component" value="Unassembled WGS sequence"/>
</dbReference>
<dbReference type="InterPro" id="IPR050523">
    <property type="entry name" value="AKR_Detox_Biosynth"/>
</dbReference>
<organism evidence="2 3">
    <name type="scientific">Tetradesmus obliquus</name>
    <name type="common">Green alga</name>
    <name type="synonym">Acutodesmus obliquus</name>
    <dbReference type="NCBI Taxonomy" id="3088"/>
    <lineage>
        <taxon>Eukaryota</taxon>
        <taxon>Viridiplantae</taxon>
        <taxon>Chlorophyta</taxon>
        <taxon>core chlorophytes</taxon>
        <taxon>Chlorophyceae</taxon>
        <taxon>CS clade</taxon>
        <taxon>Sphaeropleales</taxon>
        <taxon>Scenedesmaceae</taxon>
        <taxon>Tetradesmus</taxon>
    </lineage>
</organism>
<name>A0A383W192_TETOB</name>
<evidence type="ECO:0000259" key="1">
    <source>
        <dbReference type="Pfam" id="PF00248"/>
    </source>
</evidence>
<dbReference type="PANTHER" id="PTHR43364">
    <property type="entry name" value="NADH-SPECIFIC METHYLGLYOXAL REDUCTASE-RELATED"/>
    <property type="match status" value="1"/>
</dbReference>
<sequence>MKTKKLGSSDLEVPIVCMGTMTFGEQSSEEESFAIMDYALSQGVNFLDTAELYPVPPTKENNARTERIIGNWMQARGNRSQVIIATKVAGAMPGMDRSYIVANRADPPLDFETAPQPNLTREQILTACDASLRRLQTTYIDLYQIHWPARYAPLFGGRQYHPDRERDAPSIEEQYHPDRERDAPSIEEQVAAMGELIQAGKVKYWGLSNETTFGVCQFCETAKRLGVPLPVSIQNDFSPMLRVFEGDLAEACAPSNYNIGLLAYGVLAGGALSGKYLNGFDTSRSRHTLFPGFQPRYHAKRTSDAARELVEIAKAKDMSAATLCQAWAASRWYMGSVIIGATTLEQVQENIAACLTKLDEETVAAMDALFLKYGNTTLAD</sequence>
<dbReference type="STRING" id="3088.A0A383W192"/>
<reference evidence="2 3" key="1">
    <citation type="submission" date="2016-10" db="EMBL/GenBank/DDBJ databases">
        <authorList>
            <person name="Cai Z."/>
        </authorList>
    </citation>
    <scope>NUCLEOTIDE SEQUENCE [LARGE SCALE GENOMIC DNA]</scope>
</reference>
<dbReference type="InterPro" id="IPR036812">
    <property type="entry name" value="NAD(P)_OxRdtase_dom_sf"/>
</dbReference>
<proteinExistence type="predicted"/>
<dbReference type="Gene3D" id="3.20.20.100">
    <property type="entry name" value="NADP-dependent oxidoreductase domain"/>
    <property type="match status" value="1"/>
</dbReference>
<dbReference type="InterPro" id="IPR023210">
    <property type="entry name" value="NADP_OxRdtase_dom"/>
</dbReference>
<dbReference type="EMBL" id="FNXT01001011">
    <property type="protein sequence ID" value="SZX70804.1"/>
    <property type="molecule type" value="Genomic_DNA"/>
</dbReference>
<dbReference type="SUPFAM" id="SSF51430">
    <property type="entry name" value="NAD(P)-linked oxidoreductase"/>
    <property type="match status" value="1"/>
</dbReference>
<gene>
    <name evidence="2" type="ORF">BQ4739_LOCUS10972</name>
</gene>
<dbReference type="CDD" id="cd19094">
    <property type="entry name" value="AKR_Tas-like"/>
    <property type="match status" value="1"/>
</dbReference>
<evidence type="ECO:0000313" key="3">
    <source>
        <dbReference type="Proteomes" id="UP000256970"/>
    </source>
</evidence>
<evidence type="ECO:0000313" key="2">
    <source>
        <dbReference type="EMBL" id="SZX70804.1"/>
    </source>
</evidence>
<dbReference type="PANTHER" id="PTHR43364:SF17">
    <property type="entry name" value="ALDO KETO REDUCTASE"/>
    <property type="match status" value="1"/>
</dbReference>
<protein>
    <recommendedName>
        <fullName evidence="1">NADP-dependent oxidoreductase domain-containing protein</fullName>
    </recommendedName>
</protein>
<dbReference type="Pfam" id="PF00248">
    <property type="entry name" value="Aldo_ket_red"/>
    <property type="match status" value="1"/>
</dbReference>
<feature type="domain" description="NADP-dependent oxidoreductase" evidence="1">
    <location>
        <begin position="16"/>
        <end position="369"/>
    </location>
</feature>